<dbReference type="Proteomes" id="UP000051870">
    <property type="component" value="Unassembled WGS sequence"/>
</dbReference>
<dbReference type="Gene3D" id="3.60.10.10">
    <property type="entry name" value="Endonuclease/exonuclease/phosphatase"/>
    <property type="match status" value="1"/>
</dbReference>
<gene>
    <name evidence="2" type="ORF">PH7735_01032</name>
</gene>
<dbReference type="Pfam" id="PF03372">
    <property type="entry name" value="Exo_endo_phos"/>
    <property type="match status" value="1"/>
</dbReference>
<dbReference type="STRING" id="1715693.PH7735_01032"/>
<dbReference type="AlphaFoldDB" id="A0A0N7M8M9"/>
<dbReference type="InterPro" id="IPR005135">
    <property type="entry name" value="Endo/exonuclease/phosphatase"/>
</dbReference>
<accession>A0A0N7M8M9</accession>
<sequence>MRIATYNVEWFTNLFDEQDHLLMDDGWSGRQDVTRAQQIEALGIVFTSLDADAIMVIEAPDQNKKRSTVKALEAFAAAFRLRTRKAVIGFANDTQQEIAFLYDPDVMTVEHDPLGHETGKKGAGDSPRFDGVFRIDLDVDATEDMVRFSKPPLELSVTTSDGKKLRLIGVHLKSKAPHGARNRDEVMRLSIANRRKQLAQAIWLRQRIETHLESGDSVIVLGDLNDGPGLDEYENLFGRSSVEIVMGEDGVNCLYDPHARRALQTRLGATVTTSRFFLASKKRYLQALLDYVMVSSDLRPKADSWRIWHPFDDVDCWSVPELREALLTASDHFPVSLDIDL</sequence>
<organism evidence="2 3">
    <name type="scientific">Shimia thalassica</name>
    <dbReference type="NCBI Taxonomy" id="1715693"/>
    <lineage>
        <taxon>Bacteria</taxon>
        <taxon>Pseudomonadati</taxon>
        <taxon>Pseudomonadota</taxon>
        <taxon>Alphaproteobacteria</taxon>
        <taxon>Rhodobacterales</taxon>
        <taxon>Roseobacteraceae</taxon>
    </lineage>
</organism>
<dbReference type="SUPFAM" id="SSF56219">
    <property type="entry name" value="DNase I-like"/>
    <property type="match status" value="1"/>
</dbReference>
<dbReference type="RefSeq" id="WP_058310199.1">
    <property type="nucleotide sequence ID" value="NZ_CYTW01000001.1"/>
</dbReference>
<evidence type="ECO:0000313" key="2">
    <source>
        <dbReference type="EMBL" id="CUJ89112.1"/>
    </source>
</evidence>
<keyword evidence="2" id="KW-0378">Hydrolase</keyword>
<keyword evidence="2" id="KW-0269">Exonuclease</keyword>
<feature type="domain" description="Endonuclease/exonuclease/phosphatase" evidence="1">
    <location>
        <begin position="4"/>
        <end position="332"/>
    </location>
</feature>
<evidence type="ECO:0000259" key="1">
    <source>
        <dbReference type="Pfam" id="PF03372"/>
    </source>
</evidence>
<evidence type="ECO:0000313" key="3">
    <source>
        <dbReference type="Proteomes" id="UP000051870"/>
    </source>
</evidence>
<dbReference type="GO" id="GO:0004527">
    <property type="term" value="F:exonuclease activity"/>
    <property type="evidence" value="ECO:0007669"/>
    <property type="project" value="UniProtKB-KW"/>
</dbReference>
<name>A0A0N7M8M9_9RHOB</name>
<keyword evidence="2" id="KW-0255">Endonuclease</keyword>
<proteinExistence type="predicted"/>
<dbReference type="PANTHER" id="PTHR42834:SF1">
    <property type="entry name" value="ENDONUCLEASE_EXONUCLEASE_PHOSPHATASE FAMILY PROTEIN (AFU_ORTHOLOGUE AFUA_3G09210)"/>
    <property type="match status" value="1"/>
</dbReference>
<dbReference type="EMBL" id="CYTW01000001">
    <property type="protein sequence ID" value="CUJ89112.1"/>
    <property type="molecule type" value="Genomic_DNA"/>
</dbReference>
<dbReference type="GO" id="GO:0004519">
    <property type="term" value="F:endonuclease activity"/>
    <property type="evidence" value="ECO:0007669"/>
    <property type="project" value="UniProtKB-KW"/>
</dbReference>
<dbReference type="InterPro" id="IPR036691">
    <property type="entry name" value="Endo/exonu/phosph_ase_sf"/>
</dbReference>
<keyword evidence="3" id="KW-1185">Reference proteome</keyword>
<reference evidence="3" key="1">
    <citation type="submission" date="2015-09" db="EMBL/GenBank/DDBJ databases">
        <authorList>
            <person name="Rodrigo-Torres Lidia"/>
            <person name="Arahal R.David."/>
        </authorList>
    </citation>
    <scope>NUCLEOTIDE SEQUENCE [LARGE SCALE GENOMIC DNA]</scope>
    <source>
        <strain evidence="3">CECT 7735</strain>
    </source>
</reference>
<keyword evidence="2" id="KW-0540">Nuclease</keyword>
<protein>
    <submittedName>
        <fullName evidence="2">Endonuclease/Exonuclease/phosphatase family protein</fullName>
    </submittedName>
</protein>
<dbReference type="PANTHER" id="PTHR42834">
    <property type="entry name" value="ENDONUCLEASE/EXONUCLEASE/PHOSPHATASE FAMILY PROTEIN (AFU_ORTHOLOGUE AFUA_3G09210)"/>
    <property type="match status" value="1"/>
</dbReference>
<dbReference type="GeneID" id="83880096"/>